<sequence>MNAEDVVDQVERLRREKNMYLDFLRLNYRILDRYEQIHEIFLSSLNSATSEAMRLHEQQKLDEINTVIASLRNMILSAEKKNECKLFSD</sequence>
<reference evidence="2 4" key="2">
    <citation type="submission" date="2019-12" db="EMBL/GenBank/DDBJ databases">
        <title>Chromosome-level assembly of the Caenorhabditis remanei genome.</title>
        <authorList>
            <person name="Teterina A.A."/>
            <person name="Willis J.H."/>
            <person name="Phillips P.C."/>
        </authorList>
    </citation>
    <scope>NUCLEOTIDE SEQUENCE [LARGE SCALE GENOMIC DNA]</scope>
    <source>
        <strain evidence="2 4">PX506</strain>
        <tissue evidence="2">Whole organism</tissue>
    </source>
</reference>
<dbReference type="GeneID" id="9817961"/>
<dbReference type="HOGENOM" id="CLU_2456783_0_0_1"/>
<organism evidence="3">
    <name type="scientific">Caenorhabditis remanei</name>
    <name type="common">Caenorhabditis vulgaris</name>
    <dbReference type="NCBI Taxonomy" id="31234"/>
    <lineage>
        <taxon>Eukaryota</taxon>
        <taxon>Metazoa</taxon>
        <taxon>Ecdysozoa</taxon>
        <taxon>Nematoda</taxon>
        <taxon>Chromadorea</taxon>
        <taxon>Rhabditida</taxon>
        <taxon>Rhabditina</taxon>
        <taxon>Rhabditomorpha</taxon>
        <taxon>Rhabditoidea</taxon>
        <taxon>Rhabditidae</taxon>
        <taxon>Peloderinae</taxon>
        <taxon>Caenorhabditis</taxon>
    </lineage>
</organism>
<dbReference type="RefSeq" id="XP_003114913.1">
    <property type="nucleotide sequence ID" value="XM_003114865.1"/>
</dbReference>
<dbReference type="Proteomes" id="UP000483820">
    <property type="component" value="Chromosome I"/>
</dbReference>
<evidence type="ECO:0000313" key="4">
    <source>
        <dbReference type="Proteomes" id="UP000483820"/>
    </source>
</evidence>
<proteinExistence type="predicted"/>
<evidence type="ECO:0000313" key="2">
    <source>
        <dbReference type="EMBL" id="KAF1770289.1"/>
    </source>
</evidence>
<dbReference type="AlphaFoldDB" id="E3LM29"/>
<dbReference type="EMBL" id="DS268411">
    <property type="protein sequence ID" value="EFP03048.1"/>
    <property type="molecule type" value="Genomic_DNA"/>
</dbReference>
<dbReference type="FunCoup" id="E3LM29">
    <property type="interactions" value="479"/>
</dbReference>
<evidence type="ECO:0000313" key="3">
    <source>
        <dbReference type="Proteomes" id="UP000008281"/>
    </source>
</evidence>
<dbReference type="KEGG" id="crq:GCK72_002107"/>
<gene>
    <name evidence="1" type="ORF">CRE_28384</name>
    <name evidence="2" type="ORF">GCK72_002107</name>
</gene>
<dbReference type="CTD" id="9817961"/>
<keyword evidence="3" id="KW-1185">Reference proteome</keyword>
<dbReference type="eggNOG" id="ENOG502TIWH">
    <property type="taxonomic scope" value="Eukaryota"/>
</dbReference>
<accession>E3LM29</accession>
<protein>
    <submittedName>
        <fullName evidence="1">Uncharacterized protein</fullName>
    </submittedName>
</protein>
<dbReference type="OrthoDB" id="5777776at2759"/>
<name>E3LM29_CAERE</name>
<reference evidence="1" key="1">
    <citation type="submission" date="2007-07" db="EMBL/GenBank/DDBJ databases">
        <title>PCAP assembly of the Caenorhabditis remanei genome.</title>
        <authorList>
            <consortium name="The Caenorhabditis remanei Sequencing Consortium"/>
            <person name="Wilson R.K."/>
        </authorList>
    </citation>
    <scope>NUCLEOTIDE SEQUENCE [LARGE SCALE GENOMIC DNA]</scope>
    <source>
        <strain evidence="1">PB4641</strain>
    </source>
</reference>
<dbReference type="OMA" id="PIRDERH"/>
<dbReference type="Proteomes" id="UP000008281">
    <property type="component" value="Unassembled WGS sequence"/>
</dbReference>
<dbReference type="EMBL" id="WUAV01000001">
    <property type="protein sequence ID" value="KAF1770289.1"/>
    <property type="molecule type" value="Genomic_DNA"/>
</dbReference>
<evidence type="ECO:0000313" key="1">
    <source>
        <dbReference type="EMBL" id="EFP03048.1"/>
    </source>
</evidence>